<reference evidence="7 8" key="1">
    <citation type="submission" date="2019-07" db="EMBL/GenBank/DDBJ databases">
        <title>Genome sequencing of KACC 19320.</title>
        <authorList>
            <person name="Heo J."/>
            <person name="Kim S.-J."/>
            <person name="Kim J.-S."/>
            <person name="Hong S.-B."/>
            <person name="Kwon S.-W."/>
        </authorList>
    </citation>
    <scope>NUCLEOTIDE SEQUENCE [LARGE SCALE GENOMIC DNA]</scope>
    <source>
        <strain evidence="7 8">KACC 19320</strain>
    </source>
</reference>
<dbReference type="Gene3D" id="3.40.50.720">
    <property type="entry name" value="NAD(P)-binding Rossmann-like Domain"/>
    <property type="match status" value="2"/>
</dbReference>
<dbReference type="Pfam" id="PF00389">
    <property type="entry name" value="2-Hacid_dh"/>
    <property type="match status" value="1"/>
</dbReference>
<keyword evidence="3" id="KW-0520">NAD</keyword>
<evidence type="ECO:0000313" key="8">
    <source>
        <dbReference type="Proteomes" id="UP000315128"/>
    </source>
</evidence>
<accession>A0A514Z7G8</accession>
<dbReference type="Pfam" id="PF02826">
    <property type="entry name" value="2-Hacid_dh_C"/>
    <property type="match status" value="1"/>
</dbReference>
<evidence type="ECO:0000313" key="7">
    <source>
        <dbReference type="EMBL" id="QDK70524.1"/>
    </source>
</evidence>
<evidence type="ECO:0000259" key="5">
    <source>
        <dbReference type="Pfam" id="PF00389"/>
    </source>
</evidence>
<protein>
    <submittedName>
        <fullName evidence="7">D-2-hydroxyacid dehydrogenase</fullName>
    </submittedName>
</protein>
<dbReference type="PANTHER" id="PTHR43333">
    <property type="entry name" value="2-HACID_DH_C DOMAIN-CONTAINING PROTEIN"/>
    <property type="match status" value="1"/>
</dbReference>
<dbReference type="KEGG" id="lack:FLP15_04220"/>
<evidence type="ECO:0000256" key="3">
    <source>
        <dbReference type="ARBA" id="ARBA00023027"/>
    </source>
</evidence>
<dbReference type="PANTHER" id="PTHR43333:SF1">
    <property type="entry name" value="D-ISOMER SPECIFIC 2-HYDROXYACID DEHYDROGENASE NAD-BINDING DOMAIN-CONTAINING PROTEIN"/>
    <property type="match status" value="1"/>
</dbReference>
<evidence type="ECO:0000256" key="4">
    <source>
        <dbReference type="RuleBase" id="RU003719"/>
    </source>
</evidence>
<evidence type="ECO:0000256" key="1">
    <source>
        <dbReference type="ARBA" id="ARBA00005854"/>
    </source>
</evidence>
<proteinExistence type="inferred from homology"/>
<dbReference type="AlphaFoldDB" id="A0A514Z7G8"/>
<keyword evidence="8" id="KW-1185">Reference proteome</keyword>
<feature type="domain" description="D-isomer specific 2-hydroxyacid dehydrogenase catalytic" evidence="5">
    <location>
        <begin position="30"/>
        <end position="316"/>
    </location>
</feature>
<dbReference type="CDD" id="cd05300">
    <property type="entry name" value="2-Hacid_dh_1"/>
    <property type="match status" value="1"/>
</dbReference>
<keyword evidence="2 4" id="KW-0560">Oxidoreductase</keyword>
<sequence>MPIKTLILTNTWLTPTFAAELEILFASQPNYDVKFKAEADLTTDDFAETEVLIAIPSPQLLPKFKKLKWLQLFSAGTNGYTEGADFPEGVALTNASGTYGVTISEHLLTMALVLMRRFNVYANQQKQEIWQNAGDLQSIYGSTILVHGLGDIGGHFARIVHSMGAHVIAVKRTVYGDEQFVDEVYPDHELDKILPRVDLIATSVPGTKETYKLFGAEKFALMKPTAIFLNVGRGTNVDLEALCDALSSHKLGAAGLDVTDPEPLPKGHRAWHTSNLLITPHASGGYTIPESRHRFAQILQTNLQNYIEGKPLRNLVDMETGYKKR</sequence>
<dbReference type="GO" id="GO:0051287">
    <property type="term" value="F:NAD binding"/>
    <property type="evidence" value="ECO:0007669"/>
    <property type="project" value="InterPro"/>
</dbReference>
<dbReference type="SUPFAM" id="SSF52283">
    <property type="entry name" value="Formate/glycerate dehydrogenase catalytic domain-like"/>
    <property type="match status" value="1"/>
</dbReference>
<dbReference type="Proteomes" id="UP000315128">
    <property type="component" value="Chromosome"/>
</dbReference>
<dbReference type="InterPro" id="IPR036291">
    <property type="entry name" value="NAD(P)-bd_dom_sf"/>
</dbReference>
<evidence type="ECO:0000259" key="6">
    <source>
        <dbReference type="Pfam" id="PF02826"/>
    </source>
</evidence>
<dbReference type="InterPro" id="IPR006139">
    <property type="entry name" value="D-isomer_2_OHA_DH_cat_dom"/>
</dbReference>
<dbReference type="OrthoDB" id="9805416at2"/>
<gene>
    <name evidence="7" type="ORF">FLP15_04220</name>
</gene>
<organism evidence="7 8">
    <name type="scientific">Lactococcus protaetiae</name>
    <dbReference type="NCBI Taxonomy" id="2592653"/>
    <lineage>
        <taxon>Bacteria</taxon>
        <taxon>Bacillati</taxon>
        <taxon>Bacillota</taxon>
        <taxon>Bacilli</taxon>
        <taxon>Lactobacillales</taxon>
        <taxon>Streptococcaceae</taxon>
        <taxon>Lactococcus</taxon>
    </lineage>
</organism>
<feature type="domain" description="D-isomer specific 2-hydroxyacid dehydrogenase NAD-binding" evidence="6">
    <location>
        <begin position="109"/>
        <end position="282"/>
    </location>
</feature>
<name>A0A514Z7G8_9LACT</name>
<dbReference type="RefSeq" id="WP_142766126.1">
    <property type="nucleotide sequence ID" value="NZ_CP041356.1"/>
</dbReference>
<dbReference type="SUPFAM" id="SSF51735">
    <property type="entry name" value="NAD(P)-binding Rossmann-fold domains"/>
    <property type="match status" value="1"/>
</dbReference>
<dbReference type="EMBL" id="CP041356">
    <property type="protein sequence ID" value="QDK70524.1"/>
    <property type="molecule type" value="Genomic_DNA"/>
</dbReference>
<dbReference type="InterPro" id="IPR006140">
    <property type="entry name" value="D-isomer_DH_NAD-bd"/>
</dbReference>
<evidence type="ECO:0000256" key="2">
    <source>
        <dbReference type="ARBA" id="ARBA00023002"/>
    </source>
</evidence>
<dbReference type="GO" id="GO:0016616">
    <property type="term" value="F:oxidoreductase activity, acting on the CH-OH group of donors, NAD or NADP as acceptor"/>
    <property type="evidence" value="ECO:0007669"/>
    <property type="project" value="InterPro"/>
</dbReference>
<comment type="similarity">
    <text evidence="1 4">Belongs to the D-isomer specific 2-hydroxyacid dehydrogenase family.</text>
</comment>